<dbReference type="SUPFAM" id="SSF81901">
    <property type="entry name" value="HCP-like"/>
    <property type="match status" value="1"/>
</dbReference>
<evidence type="ECO:0000313" key="1">
    <source>
        <dbReference type="EMBL" id="OHS92690.1"/>
    </source>
</evidence>
<reference evidence="1" key="1">
    <citation type="submission" date="2016-10" db="EMBL/GenBank/DDBJ databases">
        <authorList>
            <person name="Benchimol M."/>
            <person name="Almeida L.G."/>
            <person name="Vasconcelos A.T."/>
            <person name="Perreira-Neves A."/>
            <person name="Rosa I.A."/>
            <person name="Tasca T."/>
            <person name="Bogo M.R."/>
            <person name="de Souza W."/>
        </authorList>
    </citation>
    <scope>NUCLEOTIDE SEQUENCE [LARGE SCALE GENOMIC DNA]</scope>
    <source>
        <strain evidence="1">K</strain>
    </source>
</reference>
<evidence type="ECO:0008006" key="3">
    <source>
        <dbReference type="Google" id="ProtNLM"/>
    </source>
</evidence>
<dbReference type="InterPro" id="IPR011990">
    <property type="entry name" value="TPR-like_helical_dom_sf"/>
</dbReference>
<dbReference type="EMBL" id="MLAK01001479">
    <property type="protein sequence ID" value="OHS92690.1"/>
    <property type="molecule type" value="Genomic_DNA"/>
</dbReference>
<sequence>MIGLIGLIFNGYGLRDQDDRGFNCYLKSYLLHDSIGTRNLSFMYEKGKYIEKDLKQTKYLTELSLKNKFIYLSGTNYERAGFVFFEGKVCKRSIANQIKGLIYLKKALQFGFTSVYDEYQTKYRSFFKQKDTTVQITSVSQDLADKSYSILTNNESSNSQKQEAMHFLCNNSDLLCNYLLGKSLILGNFIHDIEMGKQLIEQVLSAGYIDADGIDICYDCAVMMDKQYYLKKDTREKDLLMAILEIGDKYGVSSISSMYGYAMNELSNYSTEDAMLKYRRCALNSVFKSDYASFLISHYSDISKIREAARNYKMENKMDDYKLLKQSIKNIMN</sequence>
<comment type="caution">
    <text evidence="1">The sequence shown here is derived from an EMBL/GenBank/DDBJ whole genome shotgun (WGS) entry which is preliminary data.</text>
</comment>
<dbReference type="AlphaFoldDB" id="A0A1J4IZT4"/>
<name>A0A1J4IZT4_9EUKA</name>
<proteinExistence type="predicted"/>
<keyword evidence="2" id="KW-1185">Reference proteome</keyword>
<organism evidence="1 2">
    <name type="scientific">Tritrichomonas foetus</name>
    <dbReference type="NCBI Taxonomy" id="1144522"/>
    <lineage>
        <taxon>Eukaryota</taxon>
        <taxon>Metamonada</taxon>
        <taxon>Parabasalia</taxon>
        <taxon>Tritrichomonadida</taxon>
        <taxon>Tritrichomonadidae</taxon>
        <taxon>Tritrichomonas</taxon>
    </lineage>
</organism>
<dbReference type="RefSeq" id="XP_068345827.1">
    <property type="nucleotide sequence ID" value="XM_068513527.1"/>
</dbReference>
<accession>A0A1J4IZT4</accession>
<protein>
    <recommendedName>
        <fullName evidence="3">Sel1 repeat family protein</fullName>
    </recommendedName>
</protein>
<dbReference type="VEuPathDB" id="TrichDB:TRFO_40995"/>
<gene>
    <name evidence="1" type="ORF">TRFO_40995</name>
</gene>
<dbReference type="GeneID" id="94848231"/>
<evidence type="ECO:0000313" key="2">
    <source>
        <dbReference type="Proteomes" id="UP000179807"/>
    </source>
</evidence>
<dbReference type="Proteomes" id="UP000179807">
    <property type="component" value="Unassembled WGS sequence"/>
</dbReference>
<dbReference type="Gene3D" id="1.25.40.10">
    <property type="entry name" value="Tetratricopeptide repeat domain"/>
    <property type="match status" value="1"/>
</dbReference>